<evidence type="ECO:0000313" key="2">
    <source>
        <dbReference type="EMBL" id="NDV86088.1"/>
    </source>
</evidence>
<comment type="caution">
    <text evidence="2">The sequence shown here is derived from an EMBL/GenBank/DDBJ whole genome shotgun (WGS) entry which is preliminary data.</text>
</comment>
<gene>
    <name evidence="2" type="ORF">GTW51_05160</name>
</gene>
<evidence type="ECO:0008006" key="4">
    <source>
        <dbReference type="Google" id="ProtNLM"/>
    </source>
</evidence>
<reference evidence="2 3" key="1">
    <citation type="submission" date="2020-01" db="EMBL/GenBank/DDBJ databases">
        <title>Genomes of bacteria type strains.</title>
        <authorList>
            <person name="Chen J."/>
            <person name="Zhu S."/>
            <person name="Chen J."/>
        </authorList>
    </citation>
    <scope>NUCLEOTIDE SEQUENCE [LARGE SCALE GENOMIC DNA]</scope>
    <source>
        <strain evidence="2 3">KCTC 52919</strain>
    </source>
</reference>
<evidence type="ECO:0000313" key="3">
    <source>
        <dbReference type="Proteomes" id="UP000476332"/>
    </source>
</evidence>
<dbReference type="EMBL" id="JAAAMJ010000002">
    <property type="protein sequence ID" value="NDV86088.1"/>
    <property type="molecule type" value="Genomic_DNA"/>
</dbReference>
<sequence length="87" mass="9124">MVAAAVLASASSALAVTVHNRDDVTRQVTFDKGAEEVMHPLEAGASVTESCPTRCAVRVAGRGHDFLAQDGDRLAIEGMVVVRDTDT</sequence>
<protein>
    <recommendedName>
        <fullName evidence="4">DUF5666 domain-containing protein</fullName>
    </recommendedName>
</protein>
<dbReference type="RefSeq" id="WP_163042832.1">
    <property type="nucleotide sequence ID" value="NZ_JAAAMJ010000002.1"/>
</dbReference>
<name>A0A6L9MER1_9HYPH</name>
<dbReference type="AlphaFoldDB" id="A0A6L9MER1"/>
<accession>A0A6L9MER1</accession>
<feature type="signal peptide" evidence="1">
    <location>
        <begin position="1"/>
        <end position="15"/>
    </location>
</feature>
<keyword evidence="1" id="KW-0732">Signal</keyword>
<organism evidence="2 3">
    <name type="scientific">Aurantimonas aggregata</name>
    <dbReference type="NCBI Taxonomy" id="2047720"/>
    <lineage>
        <taxon>Bacteria</taxon>
        <taxon>Pseudomonadati</taxon>
        <taxon>Pseudomonadota</taxon>
        <taxon>Alphaproteobacteria</taxon>
        <taxon>Hyphomicrobiales</taxon>
        <taxon>Aurantimonadaceae</taxon>
        <taxon>Aurantimonas</taxon>
    </lineage>
</organism>
<feature type="chain" id="PRO_5026771970" description="DUF5666 domain-containing protein" evidence="1">
    <location>
        <begin position="16"/>
        <end position="87"/>
    </location>
</feature>
<keyword evidence="3" id="KW-1185">Reference proteome</keyword>
<dbReference type="Proteomes" id="UP000476332">
    <property type="component" value="Unassembled WGS sequence"/>
</dbReference>
<proteinExistence type="predicted"/>
<evidence type="ECO:0000256" key="1">
    <source>
        <dbReference type="SAM" id="SignalP"/>
    </source>
</evidence>